<dbReference type="Proteomes" id="UP000012313">
    <property type="component" value="Unassembled WGS sequence"/>
</dbReference>
<dbReference type="NCBIfam" id="NF047716">
    <property type="entry name" value="LIC10260_fam"/>
    <property type="match status" value="1"/>
</dbReference>
<proteinExistence type="predicted"/>
<accession>N1WR05</accession>
<gene>
    <name evidence="1" type="ORF">LEP1GSC060_0342</name>
</gene>
<evidence type="ECO:0000313" key="1">
    <source>
        <dbReference type="EMBL" id="EMY78263.1"/>
    </source>
</evidence>
<dbReference type="RefSeq" id="WP_003000250.1">
    <property type="nucleotide sequence ID" value="NZ_AOHC02000024.1"/>
</dbReference>
<dbReference type="EMBL" id="AOHC02000024">
    <property type="protein sequence ID" value="EMY78263.1"/>
    <property type="molecule type" value="Genomic_DNA"/>
</dbReference>
<reference evidence="1" key="1">
    <citation type="submission" date="2013-03" db="EMBL/GenBank/DDBJ databases">
        <authorList>
            <person name="Harkins D.M."/>
            <person name="Durkin A.S."/>
            <person name="Brinkac L.M."/>
            <person name="Haft D.H."/>
            <person name="Selengut J.D."/>
            <person name="Sanka R."/>
            <person name="DePew J."/>
            <person name="Purushe J."/>
            <person name="Hartskeerl R.A."/>
            <person name="Ahmed A."/>
            <person name="van der Linden H."/>
            <person name="Goris M.G.A."/>
            <person name="Vinetz J.M."/>
            <person name="Sutton G.G."/>
            <person name="Nierman W.C."/>
            <person name="Fouts D.E."/>
        </authorList>
    </citation>
    <scope>NUCLEOTIDE SEQUENCE [LARGE SCALE GENOMIC DNA]</scope>
    <source>
        <strain evidence="1">ICFT</strain>
    </source>
</reference>
<keyword evidence="1" id="KW-0449">Lipoprotein</keyword>
<evidence type="ECO:0000313" key="2">
    <source>
        <dbReference type="Proteomes" id="UP000012313"/>
    </source>
</evidence>
<dbReference type="PROSITE" id="PS51257">
    <property type="entry name" value="PROKAR_LIPOPROTEIN"/>
    <property type="match status" value="1"/>
</dbReference>
<protein>
    <submittedName>
        <fullName evidence="1">Lipoprotein</fullName>
    </submittedName>
</protein>
<comment type="caution">
    <text evidence="1">The sequence shown here is derived from an EMBL/GenBank/DDBJ whole genome shotgun (WGS) entry which is preliminary data.</text>
</comment>
<name>N1WR05_9LEPT</name>
<organism evidence="1 2">
    <name type="scientific">Leptospira weilii serovar Ranarum str. ICFT</name>
    <dbReference type="NCBI Taxonomy" id="1218598"/>
    <lineage>
        <taxon>Bacteria</taxon>
        <taxon>Pseudomonadati</taxon>
        <taxon>Spirochaetota</taxon>
        <taxon>Spirochaetia</taxon>
        <taxon>Leptospirales</taxon>
        <taxon>Leptospiraceae</taxon>
        <taxon>Leptospira</taxon>
    </lineage>
</organism>
<keyword evidence="2" id="KW-1185">Reference proteome</keyword>
<dbReference type="AlphaFoldDB" id="N1WR05"/>
<dbReference type="OrthoDB" id="342374at2"/>
<sequence>MKRIRFAILILLPMIFIGCSSGTVKRISYVSLDKPKGGILANEGKAVEFSEFLFGISQTPAGVYPYLKEAEIRSGSSVLRNVDVVMRAGFCLLPLPPVFCVTRYSVVVGNDSIQTVP</sequence>